<organism evidence="1 2">
    <name type="scientific">Meloidogyne enterolobii</name>
    <name type="common">Root-knot nematode worm</name>
    <name type="synonym">Meloidogyne mayaguensis</name>
    <dbReference type="NCBI Taxonomy" id="390850"/>
    <lineage>
        <taxon>Eukaryota</taxon>
        <taxon>Metazoa</taxon>
        <taxon>Ecdysozoa</taxon>
        <taxon>Nematoda</taxon>
        <taxon>Chromadorea</taxon>
        <taxon>Rhabditida</taxon>
        <taxon>Tylenchina</taxon>
        <taxon>Tylenchomorpha</taxon>
        <taxon>Tylenchoidea</taxon>
        <taxon>Meloidogynidae</taxon>
        <taxon>Meloidogyninae</taxon>
        <taxon>Meloidogyne</taxon>
    </lineage>
</organism>
<reference evidence="1" key="1">
    <citation type="submission" date="2023-11" db="EMBL/GenBank/DDBJ databases">
        <authorList>
            <person name="Poullet M."/>
        </authorList>
    </citation>
    <scope>NUCLEOTIDE SEQUENCE</scope>
    <source>
        <strain evidence="1">E1834</strain>
    </source>
</reference>
<evidence type="ECO:0000313" key="1">
    <source>
        <dbReference type="EMBL" id="CAK5039622.1"/>
    </source>
</evidence>
<accession>A0ACB0YBD5</accession>
<evidence type="ECO:0000313" key="2">
    <source>
        <dbReference type="Proteomes" id="UP001497535"/>
    </source>
</evidence>
<name>A0ACB0YBD5_MELEN</name>
<dbReference type="Proteomes" id="UP001497535">
    <property type="component" value="Unassembled WGS sequence"/>
</dbReference>
<sequence length="64" mass="7402">MYIIKYYDIFTSFHLFHTIFIYRLFCCFSASMAGTSLVGTGTSLELTGINWNFFSGENIIKKKI</sequence>
<comment type="caution">
    <text evidence="1">The sequence shown here is derived from an EMBL/GenBank/DDBJ whole genome shotgun (WGS) entry which is preliminary data.</text>
</comment>
<protein>
    <submittedName>
        <fullName evidence="1">Uncharacterized protein</fullName>
    </submittedName>
</protein>
<proteinExistence type="predicted"/>
<gene>
    <name evidence="1" type="ORF">MENTE1834_LOCUS9989</name>
</gene>
<keyword evidence="2" id="KW-1185">Reference proteome</keyword>
<dbReference type="EMBL" id="CAVMJV010000009">
    <property type="protein sequence ID" value="CAK5039622.1"/>
    <property type="molecule type" value="Genomic_DNA"/>
</dbReference>